<dbReference type="RefSeq" id="WP_211908870.1">
    <property type="nucleotide sequence ID" value="NZ_CP036498.1"/>
</dbReference>
<sequence length="64" mass="7082">MTAYFSRIAADLWDGKWETIIATRGACDRERLHIEATILCLYGKSLSLRGSPEKVRATLAAARG</sequence>
<proteinExistence type="predicted"/>
<keyword evidence="2" id="KW-1185">Reference proteome</keyword>
<evidence type="ECO:0000313" key="1">
    <source>
        <dbReference type="EMBL" id="QUS40290.1"/>
    </source>
</evidence>
<accession>A0ABX8AD98</accession>
<dbReference type="Proteomes" id="UP000682843">
    <property type="component" value="Chromosome"/>
</dbReference>
<evidence type="ECO:0000313" key="2">
    <source>
        <dbReference type="Proteomes" id="UP000682843"/>
    </source>
</evidence>
<protein>
    <submittedName>
        <fullName evidence="1">Uncharacterized protein</fullName>
    </submittedName>
</protein>
<reference evidence="1 2" key="1">
    <citation type="submission" date="2019-02" db="EMBL/GenBank/DDBJ databases">
        <title>Emended description of the genus Rhodopseudomonas and description of Rhodopseudomonas albus sp. nov., a non-phototrophic, heavy-metal-tolerant bacterium isolated from garden soil.</title>
        <authorList>
            <person name="Bao Z."/>
            <person name="Cao W.W."/>
            <person name="Sato Y."/>
            <person name="Nishizawa T."/>
            <person name="Zhao J."/>
            <person name="Guo Y."/>
            <person name="Ohta H."/>
        </authorList>
    </citation>
    <scope>NUCLEOTIDE SEQUENCE [LARGE SCALE GENOMIC DNA]</scope>
    <source>
        <strain evidence="1 2">SK50-23</strain>
    </source>
</reference>
<dbReference type="EMBL" id="CP036498">
    <property type="protein sequence ID" value="QUS40290.1"/>
    <property type="molecule type" value="Genomic_DNA"/>
</dbReference>
<name>A0ABX8AD98_9BRAD</name>
<gene>
    <name evidence="1" type="ORF">RPMA_16690</name>
</gene>
<organism evidence="1 2">
    <name type="scientific">Tardiphaga alba</name>
    <dbReference type="NCBI Taxonomy" id="340268"/>
    <lineage>
        <taxon>Bacteria</taxon>
        <taxon>Pseudomonadati</taxon>
        <taxon>Pseudomonadota</taxon>
        <taxon>Alphaproteobacteria</taxon>
        <taxon>Hyphomicrobiales</taxon>
        <taxon>Nitrobacteraceae</taxon>
        <taxon>Tardiphaga</taxon>
    </lineage>
</organism>